<dbReference type="EMBL" id="JXTC01000182">
    <property type="protein sequence ID" value="PON83195.1"/>
    <property type="molecule type" value="Genomic_DNA"/>
</dbReference>
<gene>
    <name evidence="1" type="ORF">TorRG33x02_210290</name>
</gene>
<dbReference type="AlphaFoldDB" id="A0A2P5ECC0"/>
<name>A0A2P5ECC0_TREOI</name>
<evidence type="ECO:0000313" key="1">
    <source>
        <dbReference type="EMBL" id="PON83195.1"/>
    </source>
</evidence>
<sequence>MSCSIICSKLVMHLGEAATEEDEELIYLEL</sequence>
<keyword evidence="2" id="KW-1185">Reference proteome</keyword>
<protein>
    <submittedName>
        <fullName evidence="1">Uncharacterized protein</fullName>
    </submittedName>
</protein>
<organism evidence="1 2">
    <name type="scientific">Trema orientale</name>
    <name type="common">Charcoal tree</name>
    <name type="synonym">Celtis orientalis</name>
    <dbReference type="NCBI Taxonomy" id="63057"/>
    <lineage>
        <taxon>Eukaryota</taxon>
        <taxon>Viridiplantae</taxon>
        <taxon>Streptophyta</taxon>
        <taxon>Embryophyta</taxon>
        <taxon>Tracheophyta</taxon>
        <taxon>Spermatophyta</taxon>
        <taxon>Magnoliopsida</taxon>
        <taxon>eudicotyledons</taxon>
        <taxon>Gunneridae</taxon>
        <taxon>Pentapetalae</taxon>
        <taxon>rosids</taxon>
        <taxon>fabids</taxon>
        <taxon>Rosales</taxon>
        <taxon>Cannabaceae</taxon>
        <taxon>Trema</taxon>
    </lineage>
</organism>
<reference evidence="2" key="1">
    <citation type="submission" date="2016-06" db="EMBL/GenBank/DDBJ databases">
        <title>Parallel loss of symbiosis genes in relatives of nitrogen-fixing non-legume Parasponia.</title>
        <authorList>
            <person name="Van Velzen R."/>
            <person name="Holmer R."/>
            <person name="Bu F."/>
            <person name="Rutten L."/>
            <person name="Van Zeijl A."/>
            <person name="Liu W."/>
            <person name="Santuari L."/>
            <person name="Cao Q."/>
            <person name="Sharma T."/>
            <person name="Shen D."/>
            <person name="Roswanjaya Y."/>
            <person name="Wardhani T."/>
            <person name="Kalhor M.S."/>
            <person name="Jansen J."/>
            <person name="Van den Hoogen J."/>
            <person name="Gungor B."/>
            <person name="Hartog M."/>
            <person name="Hontelez J."/>
            <person name="Verver J."/>
            <person name="Yang W.-C."/>
            <person name="Schijlen E."/>
            <person name="Repin R."/>
            <person name="Schilthuizen M."/>
            <person name="Schranz E."/>
            <person name="Heidstra R."/>
            <person name="Miyata K."/>
            <person name="Fedorova E."/>
            <person name="Kohlen W."/>
            <person name="Bisseling T."/>
            <person name="Smit S."/>
            <person name="Geurts R."/>
        </authorList>
    </citation>
    <scope>NUCLEOTIDE SEQUENCE [LARGE SCALE GENOMIC DNA]</scope>
    <source>
        <strain evidence="2">cv. RG33-2</strain>
    </source>
</reference>
<dbReference type="Proteomes" id="UP000237000">
    <property type="component" value="Unassembled WGS sequence"/>
</dbReference>
<proteinExistence type="predicted"/>
<accession>A0A2P5ECC0</accession>
<evidence type="ECO:0000313" key="2">
    <source>
        <dbReference type="Proteomes" id="UP000237000"/>
    </source>
</evidence>
<dbReference type="InParanoid" id="A0A2P5ECC0"/>
<comment type="caution">
    <text evidence="1">The sequence shown here is derived from an EMBL/GenBank/DDBJ whole genome shotgun (WGS) entry which is preliminary data.</text>
</comment>